<dbReference type="GO" id="GO:0005929">
    <property type="term" value="C:cilium"/>
    <property type="evidence" value="ECO:0007669"/>
    <property type="project" value="UniProtKB-SubCell"/>
</dbReference>
<evidence type="ECO:0000313" key="8">
    <source>
        <dbReference type="Proteomes" id="UP000812440"/>
    </source>
</evidence>
<evidence type="ECO:0000256" key="4">
    <source>
        <dbReference type="ARBA" id="ARBA00023054"/>
    </source>
</evidence>
<dbReference type="Pfam" id="PF10234">
    <property type="entry name" value="Cluap1"/>
    <property type="match status" value="1"/>
</dbReference>
<dbReference type="GO" id="GO:0030992">
    <property type="term" value="C:intraciliary transport particle B"/>
    <property type="evidence" value="ECO:0007669"/>
    <property type="project" value="TreeGrafter"/>
</dbReference>
<comment type="subcellular location">
    <subcellularLocation>
        <location evidence="1">Cell projection</location>
        <location evidence="1">Cilium</location>
    </subcellularLocation>
</comment>
<evidence type="ECO:0000256" key="3">
    <source>
        <dbReference type="ARBA" id="ARBA00022794"/>
    </source>
</evidence>
<reference evidence="7" key="1">
    <citation type="thesis" date="2020" institute="ProQuest LLC" country="789 East Eisenhower Parkway, Ann Arbor, MI, USA">
        <title>Comparative Genomics and Chromosome Evolution.</title>
        <authorList>
            <person name="Mudd A.B."/>
        </authorList>
    </citation>
    <scope>NUCLEOTIDE SEQUENCE</scope>
    <source>
        <strain evidence="7">Female2</strain>
        <tissue evidence="7">Blood</tissue>
    </source>
</reference>
<name>A0A8T2JKB9_9PIPI</name>
<dbReference type="PANTHER" id="PTHR21547">
    <property type="entry name" value="CLUSTERIN ASSOCIATED PROTEIN 1"/>
    <property type="match status" value="1"/>
</dbReference>
<dbReference type="GO" id="GO:0005815">
    <property type="term" value="C:microtubule organizing center"/>
    <property type="evidence" value="ECO:0007669"/>
    <property type="project" value="TreeGrafter"/>
</dbReference>
<sequence>MSYRELRNFTEMMRALGYPRLISMENFRSPNFALVSEILIWLVKRYGILLTIGCAGGCS</sequence>
<proteinExistence type="inferred from homology"/>
<organism evidence="7 8">
    <name type="scientific">Hymenochirus boettgeri</name>
    <name type="common">Congo dwarf clawed frog</name>
    <dbReference type="NCBI Taxonomy" id="247094"/>
    <lineage>
        <taxon>Eukaryota</taxon>
        <taxon>Metazoa</taxon>
        <taxon>Chordata</taxon>
        <taxon>Craniata</taxon>
        <taxon>Vertebrata</taxon>
        <taxon>Euteleostomi</taxon>
        <taxon>Amphibia</taxon>
        <taxon>Batrachia</taxon>
        <taxon>Anura</taxon>
        <taxon>Pipoidea</taxon>
        <taxon>Pipidae</taxon>
        <taxon>Pipinae</taxon>
        <taxon>Hymenochirus</taxon>
    </lineage>
</organism>
<dbReference type="InterPro" id="IPR019366">
    <property type="entry name" value="Clusterin-associated_protein-1"/>
</dbReference>
<keyword evidence="5" id="KW-0969">Cilium</keyword>
<evidence type="ECO:0000256" key="2">
    <source>
        <dbReference type="ARBA" id="ARBA00008340"/>
    </source>
</evidence>
<dbReference type="PANTHER" id="PTHR21547:SF0">
    <property type="entry name" value="CLUSTERIN-ASSOCIATED PROTEIN 1"/>
    <property type="match status" value="1"/>
</dbReference>
<dbReference type="OrthoDB" id="438545at2759"/>
<keyword evidence="3" id="KW-0970">Cilium biogenesis/degradation</keyword>
<dbReference type="GO" id="GO:0060271">
    <property type="term" value="P:cilium assembly"/>
    <property type="evidence" value="ECO:0007669"/>
    <property type="project" value="TreeGrafter"/>
</dbReference>
<accession>A0A8T2JKB9</accession>
<dbReference type="EMBL" id="JAACNH010000004">
    <property type="protein sequence ID" value="KAG8445609.1"/>
    <property type="molecule type" value="Genomic_DNA"/>
</dbReference>
<evidence type="ECO:0000256" key="1">
    <source>
        <dbReference type="ARBA" id="ARBA00004138"/>
    </source>
</evidence>
<protein>
    <submittedName>
        <fullName evidence="7">Uncharacterized protein</fullName>
    </submittedName>
</protein>
<evidence type="ECO:0000256" key="6">
    <source>
        <dbReference type="ARBA" id="ARBA00023273"/>
    </source>
</evidence>
<evidence type="ECO:0000256" key="5">
    <source>
        <dbReference type="ARBA" id="ARBA00023069"/>
    </source>
</evidence>
<comment type="caution">
    <text evidence="7">The sequence shown here is derived from an EMBL/GenBank/DDBJ whole genome shotgun (WGS) entry which is preliminary data.</text>
</comment>
<dbReference type="Proteomes" id="UP000812440">
    <property type="component" value="Chromosome 5"/>
</dbReference>
<evidence type="ECO:0000313" key="7">
    <source>
        <dbReference type="EMBL" id="KAG8445609.1"/>
    </source>
</evidence>
<keyword evidence="4" id="KW-0175">Coiled coil</keyword>
<keyword evidence="8" id="KW-1185">Reference proteome</keyword>
<gene>
    <name evidence="7" type="ORF">GDO86_010403</name>
</gene>
<dbReference type="AlphaFoldDB" id="A0A8T2JKB9"/>
<keyword evidence="6" id="KW-0966">Cell projection</keyword>
<comment type="similarity">
    <text evidence="2">Belongs to the CLUAP1 family.</text>
</comment>